<keyword evidence="12" id="KW-0472">Membrane</keyword>
<dbReference type="SMART" id="SM00184">
    <property type="entry name" value="RING"/>
    <property type="match status" value="1"/>
</dbReference>
<dbReference type="AlphaFoldDB" id="A0A6P5U0B2"/>
<evidence type="ECO:0000256" key="6">
    <source>
        <dbReference type="ARBA" id="ARBA00022692"/>
    </source>
</evidence>
<dbReference type="RefSeq" id="XP_021832534.1">
    <property type="nucleotide sequence ID" value="XM_021976842.1"/>
</dbReference>
<keyword evidence="6" id="KW-0812">Transmembrane</keyword>
<reference evidence="16" key="1">
    <citation type="submission" date="2025-08" db="UniProtKB">
        <authorList>
            <consortium name="RefSeq"/>
        </authorList>
    </citation>
    <scope>IDENTIFICATION</scope>
</reference>
<evidence type="ECO:0000256" key="10">
    <source>
        <dbReference type="ARBA" id="ARBA00022833"/>
    </source>
</evidence>
<protein>
    <recommendedName>
        <fullName evidence="4">RING-type E3 ubiquitin transferase</fullName>
        <ecNumber evidence="4">2.3.2.27</ecNumber>
    </recommendedName>
</protein>
<dbReference type="Gene3D" id="3.30.40.10">
    <property type="entry name" value="Zinc/RING finger domain, C3HC4 (zinc finger)"/>
    <property type="match status" value="1"/>
</dbReference>
<evidence type="ECO:0000313" key="16">
    <source>
        <dbReference type="RefSeq" id="XP_021832534.1"/>
    </source>
</evidence>
<gene>
    <name evidence="16" type="primary">LOC110772409</name>
</gene>
<dbReference type="GO" id="GO:0008270">
    <property type="term" value="F:zinc ion binding"/>
    <property type="evidence" value="ECO:0007669"/>
    <property type="project" value="UniProtKB-KW"/>
</dbReference>
<keyword evidence="10" id="KW-0862">Zinc</keyword>
<comment type="subcellular location">
    <subcellularLocation>
        <location evidence="2">Membrane</location>
        <topology evidence="2">Multi-pass membrane protein</topology>
    </subcellularLocation>
</comment>
<dbReference type="InterPro" id="IPR001841">
    <property type="entry name" value="Znf_RING"/>
</dbReference>
<dbReference type="GO" id="GO:0006511">
    <property type="term" value="P:ubiquitin-dependent protein catabolic process"/>
    <property type="evidence" value="ECO:0007669"/>
    <property type="project" value="TreeGrafter"/>
</dbReference>
<dbReference type="FunFam" id="3.30.40.10:FF:000217">
    <property type="entry name" value="E3 ubiquitin-protein ligase At1g12760"/>
    <property type="match status" value="1"/>
</dbReference>
<evidence type="ECO:0000256" key="9">
    <source>
        <dbReference type="ARBA" id="ARBA00022786"/>
    </source>
</evidence>
<dbReference type="PANTHER" id="PTHR45977">
    <property type="entry name" value="TARGET OF ERK KINASE MPK-1"/>
    <property type="match status" value="1"/>
</dbReference>
<dbReference type="InterPro" id="IPR013083">
    <property type="entry name" value="Znf_RING/FYVE/PHD"/>
</dbReference>
<evidence type="ECO:0000256" key="7">
    <source>
        <dbReference type="ARBA" id="ARBA00022723"/>
    </source>
</evidence>
<evidence type="ECO:0000256" key="1">
    <source>
        <dbReference type="ARBA" id="ARBA00000900"/>
    </source>
</evidence>
<dbReference type="GO" id="GO:0016567">
    <property type="term" value="P:protein ubiquitination"/>
    <property type="evidence" value="ECO:0007669"/>
    <property type="project" value="TreeGrafter"/>
</dbReference>
<evidence type="ECO:0000259" key="14">
    <source>
        <dbReference type="PROSITE" id="PS50089"/>
    </source>
</evidence>
<organism evidence="15 16">
    <name type="scientific">Prunus avium</name>
    <name type="common">Cherry</name>
    <name type="synonym">Cerasus avium</name>
    <dbReference type="NCBI Taxonomy" id="42229"/>
    <lineage>
        <taxon>Eukaryota</taxon>
        <taxon>Viridiplantae</taxon>
        <taxon>Streptophyta</taxon>
        <taxon>Embryophyta</taxon>
        <taxon>Tracheophyta</taxon>
        <taxon>Spermatophyta</taxon>
        <taxon>Magnoliopsida</taxon>
        <taxon>eudicotyledons</taxon>
        <taxon>Gunneridae</taxon>
        <taxon>Pentapetalae</taxon>
        <taxon>rosids</taxon>
        <taxon>fabids</taxon>
        <taxon>Rosales</taxon>
        <taxon>Rosaceae</taxon>
        <taxon>Amygdaloideae</taxon>
        <taxon>Amygdaleae</taxon>
        <taxon>Prunus</taxon>
    </lineage>
</organism>
<keyword evidence="8 13" id="KW-0863">Zinc-finger</keyword>
<evidence type="ECO:0000256" key="11">
    <source>
        <dbReference type="ARBA" id="ARBA00022989"/>
    </source>
</evidence>
<evidence type="ECO:0000256" key="13">
    <source>
        <dbReference type="PROSITE-ProRule" id="PRU00175"/>
    </source>
</evidence>
<keyword evidence="7" id="KW-0479">Metal-binding</keyword>
<name>A0A6P5U0B2_PRUAV</name>
<dbReference type="PANTHER" id="PTHR45977:SF42">
    <property type="entry name" value="RING_U-BOX SUPERFAMILY PROTEIN"/>
    <property type="match status" value="1"/>
</dbReference>
<evidence type="ECO:0000256" key="3">
    <source>
        <dbReference type="ARBA" id="ARBA00004906"/>
    </source>
</evidence>
<evidence type="ECO:0000256" key="4">
    <source>
        <dbReference type="ARBA" id="ARBA00012483"/>
    </source>
</evidence>
<evidence type="ECO:0000256" key="12">
    <source>
        <dbReference type="ARBA" id="ARBA00023136"/>
    </source>
</evidence>
<dbReference type="Pfam" id="PF13639">
    <property type="entry name" value="zf-RING_2"/>
    <property type="match status" value="1"/>
</dbReference>
<evidence type="ECO:0000256" key="5">
    <source>
        <dbReference type="ARBA" id="ARBA00022679"/>
    </source>
</evidence>
<dbReference type="SUPFAM" id="SSF57850">
    <property type="entry name" value="RING/U-box"/>
    <property type="match status" value="1"/>
</dbReference>
<keyword evidence="5" id="KW-0808">Transferase</keyword>
<dbReference type="PROSITE" id="PS50089">
    <property type="entry name" value="ZF_RING_2"/>
    <property type="match status" value="1"/>
</dbReference>
<evidence type="ECO:0000256" key="8">
    <source>
        <dbReference type="ARBA" id="ARBA00022771"/>
    </source>
</evidence>
<sequence length="123" mass="13985">MSWSCFISEQEGATKEEIDHLPKYKFRTISDFEKVNGEIQESFGGIMTECDTNTPTEHVLSQEDAECCICLCAYDDGTELRELPCHHHFHCTCIDKWLQINATCPLCKFNILKSVSQSGSEEV</sequence>
<feature type="domain" description="RING-type" evidence="14">
    <location>
        <begin position="67"/>
        <end position="108"/>
    </location>
</feature>
<dbReference type="GeneID" id="110772409"/>
<dbReference type="GO" id="GO:0061630">
    <property type="term" value="F:ubiquitin protein ligase activity"/>
    <property type="evidence" value="ECO:0007669"/>
    <property type="project" value="UniProtKB-EC"/>
</dbReference>
<keyword evidence="9" id="KW-0833">Ubl conjugation pathway</keyword>
<accession>A0A6P5U0B2</accession>
<comment type="catalytic activity">
    <reaction evidence="1">
        <text>S-ubiquitinyl-[E2 ubiquitin-conjugating enzyme]-L-cysteine + [acceptor protein]-L-lysine = [E2 ubiquitin-conjugating enzyme]-L-cysteine + N(6)-ubiquitinyl-[acceptor protein]-L-lysine.</text>
        <dbReference type="EC" id="2.3.2.27"/>
    </reaction>
</comment>
<dbReference type="GO" id="GO:0000325">
    <property type="term" value="C:plant-type vacuole"/>
    <property type="evidence" value="ECO:0007669"/>
    <property type="project" value="TreeGrafter"/>
</dbReference>
<evidence type="ECO:0000256" key="2">
    <source>
        <dbReference type="ARBA" id="ARBA00004141"/>
    </source>
</evidence>
<dbReference type="EC" id="2.3.2.27" evidence="4"/>
<dbReference type="Proteomes" id="UP000515124">
    <property type="component" value="Unplaced"/>
</dbReference>
<dbReference type="KEGG" id="pavi:110772409"/>
<keyword evidence="11" id="KW-1133">Transmembrane helix</keyword>
<proteinExistence type="predicted"/>
<evidence type="ECO:0000313" key="15">
    <source>
        <dbReference type="Proteomes" id="UP000515124"/>
    </source>
</evidence>
<dbReference type="GO" id="GO:0016020">
    <property type="term" value="C:membrane"/>
    <property type="evidence" value="ECO:0007669"/>
    <property type="project" value="UniProtKB-SubCell"/>
</dbReference>
<keyword evidence="15" id="KW-1185">Reference proteome</keyword>
<comment type="pathway">
    <text evidence="3">Protein modification; protein ubiquitination.</text>
</comment>